<dbReference type="Pfam" id="PF03793">
    <property type="entry name" value="PASTA"/>
    <property type="match status" value="2"/>
</dbReference>
<organism evidence="4 5">
    <name type="scientific">Eiseniibacteriota bacterium</name>
    <dbReference type="NCBI Taxonomy" id="2212470"/>
    <lineage>
        <taxon>Bacteria</taxon>
        <taxon>Candidatus Eiseniibacteriota</taxon>
    </lineage>
</organism>
<evidence type="ECO:0000313" key="5">
    <source>
        <dbReference type="Proteomes" id="UP000748308"/>
    </source>
</evidence>
<dbReference type="Gene3D" id="3.30.10.20">
    <property type="match status" value="3"/>
</dbReference>
<dbReference type="InterPro" id="IPR005543">
    <property type="entry name" value="PASTA_dom"/>
</dbReference>
<evidence type="ECO:0000256" key="1">
    <source>
        <dbReference type="SAM" id="MobiDB-lite"/>
    </source>
</evidence>
<evidence type="ECO:0000259" key="3">
    <source>
        <dbReference type="PROSITE" id="PS51178"/>
    </source>
</evidence>
<proteinExistence type="predicted"/>
<gene>
    <name evidence="4" type="ORF">FJY75_00240</name>
</gene>
<comment type="caution">
    <text evidence="4">The sequence shown here is derived from an EMBL/GenBank/DDBJ whole genome shotgun (WGS) entry which is preliminary data.</text>
</comment>
<feature type="domain" description="PASTA" evidence="3">
    <location>
        <begin position="39"/>
        <end position="105"/>
    </location>
</feature>
<dbReference type="SUPFAM" id="SSF54184">
    <property type="entry name" value="Penicillin-binding protein 2x (pbp-2x), c-terminal domain"/>
    <property type="match status" value="1"/>
</dbReference>
<evidence type="ECO:0000313" key="4">
    <source>
        <dbReference type="EMBL" id="MBM3316255.1"/>
    </source>
</evidence>
<name>A0A937X6X8_UNCEI</name>
<dbReference type="CDD" id="cd06577">
    <property type="entry name" value="PASTA_pknB"/>
    <property type="match status" value="1"/>
</dbReference>
<dbReference type="AlphaFoldDB" id="A0A937X6X8"/>
<dbReference type="Proteomes" id="UP000748308">
    <property type="component" value="Unassembled WGS sequence"/>
</dbReference>
<dbReference type="EMBL" id="VGIY01000002">
    <property type="protein sequence ID" value="MBM3316255.1"/>
    <property type="molecule type" value="Genomic_DNA"/>
</dbReference>
<protein>
    <submittedName>
        <fullName evidence="4">PASTA domain-containing protein</fullName>
    </submittedName>
</protein>
<dbReference type="SMART" id="SM00740">
    <property type="entry name" value="PASTA"/>
    <property type="match status" value="3"/>
</dbReference>
<accession>A0A937X6X8</accession>
<sequence>MTRRRRFRIHPGIYLAFLGVVCGVLVFDRLVMPRFVRSGEDTEVPDLRGRSAERAEAVLAERGLRVGQIVRHHDEEIEPGAVARQSPAAGMRVKRGRAVDLAVSMGAETRRVPDLEGQGLTHARFLLQRERLAVGRVRAVPCADVADEQVMATSPPAETGLGGRGSVDLLVSRGAPPRRYIMPDLRGAAAEAAEAMLRRVGFAVTRTGAGRGSGPAGSVQGQRPAPGQPVSPGEEIELAVAR</sequence>
<evidence type="ECO:0000256" key="2">
    <source>
        <dbReference type="SAM" id="Phobius"/>
    </source>
</evidence>
<feature type="region of interest" description="Disordered" evidence="1">
    <location>
        <begin position="206"/>
        <end position="242"/>
    </location>
</feature>
<feature type="domain" description="PASTA" evidence="3">
    <location>
        <begin position="174"/>
        <end position="242"/>
    </location>
</feature>
<keyword evidence="2" id="KW-0472">Membrane</keyword>
<keyword evidence="2" id="KW-1133">Transmembrane helix</keyword>
<keyword evidence="2" id="KW-0812">Transmembrane</keyword>
<dbReference type="PROSITE" id="PS51178">
    <property type="entry name" value="PASTA"/>
    <property type="match status" value="2"/>
</dbReference>
<feature type="transmembrane region" description="Helical" evidence="2">
    <location>
        <begin position="12"/>
        <end position="32"/>
    </location>
</feature>
<reference evidence="4" key="1">
    <citation type="submission" date="2019-03" db="EMBL/GenBank/DDBJ databases">
        <title>Lake Tanganyika Metagenome-Assembled Genomes (MAGs).</title>
        <authorList>
            <person name="Tran P."/>
        </authorList>
    </citation>
    <scope>NUCLEOTIDE SEQUENCE</scope>
    <source>
        <strain evidence="4">M_DeepCast_400m_m2_100</strain>
    </source>
</reference>